<dbReference type="InterPro" id="IPR020843">
    <property type="entry name" value="ER"/>
</dbReference>
<dbReference type="Pfam" id="PF08240">
    <property type="entry name" value="ADH_N"/>
    <property type="match status" value="1"/>
</dbReference>
<dbReference type="PANTHER" id="PTHR43677:SF4">
    <property type="entry name" value="QUINONE OXIDOREDUCTASE-LIKE PROTEIN 2"/>
    <property type="match status" value="1"/>
</dbReference>
<dbReference type="RefSeq" id="WP_025355701.1">
    <property type="nucleotide sequence ID" value="NZ_CP007155.1"/>
</dbReference>
<dbReference type="GO" id="GO:0016491">
    <property type="term" value="F:oxidoreductase activity"/>
    <property type="evidence" value="ECO:0007669"/>
    <property type="project" value="InterPro"/>
</dbReference>
<dbReference type="KEGG" id="kal:KALB_2156"/>
<dbReference type="Proteomes" id="UP000019225">
    <property type="component" value="Chromosome"/>
</dbReference>
<dbReference type="InterPro" id="IPR051397">
    <property type="entry name" value="Zn-ADH-like_protein"/>
</dbReference>
<reference evidence="2 3" key="1">
    <citation type="journal article" date="2014" name="BMC Genomics">
        <title>Complete genome sequence of producer of the glycopeptide antibiotic Aculeximycin Kutzneria albida DSM 43870T, a representative of minor genus of Pseudonocardiaceae.</title>
        <authorList>
            <person name="Rebets Y."/>
            <person name="Tokovenko B."/>
            <person name="Lushchyk I."/>
            <person name="Ruckert C."/>
            <person name="Zaburannyi N."/>
            <person name="Bechthold A."/>
            <person name="Kalinowski J."/>
            <person name="Luzhetskyy A."/>
        </authorList>
    </citation>
    <scope>NUCLEOTIDE SEQUENCE [LARGE SCALE GENOMIC DNA]</scope>
    <source>
        <strain evidence="2">DSM 43870</strain>
    </source>
</reference>
<dbReference type="HOGENOM" id="CLU_026673_3_1_11"/>
<keyword evidence="3" id="KW-1185">Reference proteome</keyword>
<sequence length="322" mass="33883">MRRVRYYEYGGPEVLRLEQAEVPEPGEGQVRLRTEVIGTNYVDVQFRTGTAGVFRRELPADLTGEVVGTVEAVGPGVDPARIGARVAALADPAYAEQVLVEADWLVDVPTNVDIGTATVLPMNAPVALRVLRTGQLAEGETVLVHAAAGAIGHLAVQLAKLLGAGKVIAAASSPSKLDFARGLGADFGVNTSEPDWAEQVRAVAPGGVDVIADSIGGAVTATNMDLLAPLGRTVLYGAIAGDFGTPTFMQLAQLKYVVGFSLLAWRRARPEQARAEIAELAGWASAGRLRSVVHASLPLADARRAHEMLADRARTGRVLLTI</sequence>
<evidence type="ECO:0000259" key="1">
    <source>
        <dbReference type="SMART" id="SM00829"/>
    </source>
</evidence>
<dbReference type="Gene3D" id="3.40.50.720">
    <property type="entry name" value="NAD(P)-binding Rossmann-like Domain"/>
    <property type="match status" value="1"/>
</dbReference>
<feature type="domain" description="Enoyl reductase (ER)" evidence="1">
    <location>
        <begin position="10"/>
        <end position="320"/>
    </location>
</feature>
<dbReference type="InterPro" id="IPR011032">
    <property type="entry name" value="GroES-like_sf"/>
</dbReference>
<dbReference type="InterPro" id="IPR036291">
    <property type="entry name" value="NAD(P)-bd_dom_sf"/>
</dbReference>
<dbReference type="eggNOG" id="COG0604">
    <property type="taxonomic scope" value="Bacteria"/>
</dbReference>
<dbReference type="SUPFAM" id="SSF50129">
    <property type="entry name" value="GroES-like"/>
    <property type="match status" value="1"/>
</dbReference>
<accession>W5W414</accession>
<dbReference type="EMBL" id="CP007155">
    <property type="protein sequence ID" value="AHH95525.1"/>
    <property type="molecule type" value="Genomic_DNA"/>
</dbReference>
<evidence type="ECO:0000313" key="2">
    <source>
        <dbReference type="EMBL" id="AHH95525.1"/>
    </source>
</evidence>
<proteinExistence type="predicted"/>
<dbReference type="SMART" id="SM00829">
    <property type="entry name" value="PKS_ER"/>
    <property type="match status" value="1"/>
</dbReference>
<dbReference type="InterPro" id="IPR013149">
    <property type="entry name" value="ADH-like_C"/>
</dbReference>
<name>W5W414_9PSEU</name>
<dbReference type="PATRIC" id="fig|1449976.3.peg.2152"/>
<organism evidence="2 3">
    <name type="scientific">Kutzneria albida DSM 43870</name>
    <dbReference type="NCBI Taxonomy" id="1449976"/>
    <lineage>
        <taxon>Bacteria</taxon>
        <taxon>Bacillati</taxon>
        <taxon>Actinomycetota</taxon>
        <taxon>Actinomycetes</taxon>
        <taxon>Pseudonocardiales</taxon>
        <taxon>Pseudonocardiaceae</taxon>
        <taxon>Kutzneria</taxon>
    </lineage>
</organism>
<dbReference type="Gene3D" id="3.90.180.10">
    <property type="entry name" value="Medium-chain alcohol dehydrogenases, catalytic domain"/>
    <property type="match status" value="1"/>
</dbReference>
<gene>
    <name evidence="2" type="ORF">KALB_2156</name>
</gene>
<dbReference type="SUPFAM" id="SSF51735">
    <property type="entry name" value="NAD(P)-binding Rossmann-fold domains"/>
    <property type="match status" value="1"/>
</dbReference>
<dbReference type="Pfam" id="PF00107">
    <property type="entry name" value="ADH_zinc_N"/>
    <property type="match status" value="1"/>
</dbReference>
<protein>
    <submittedName>
        <fullName evidence="2">Alcohol dehydrogenase zinc-binding domain protein</fullName>
    </submittedName>
</protein>
<dbReference type="PANTHER" id="PTHR43677">
    <property type="entry name" value="SHORT-CHAIN DEHYDROGENASE/REDUCTASE"/>
    <property type="match status" value="1"/>
</dbReference>
<dbReference type="STRING" id="1449976.KALB_2156"/>
<dbReference type="OrthoDB" id="9805883at2"/>
<dbReference type="AlphaFoldDB" id="W5W414"/>
<dbReference type="InterPro" id="IPR013154">
    <property type="entry name" value="ADH-like_N"/>
</dbReference>
<evidence type="ECO:0000313" key="3">
    <source>
        <dbReference type="Proteomes" id="UP000019225"/>
    </source>
</evidence>